<evidence type="ECO:0000259" key="1">
    <source>
        <dbReference type="Pfam" id="PF14534"/>
    </source>
</evidence>
<dbReference type="KEGG" id="nak:EH165_00150"/>
<gene>
    <name evidence="2" type="ORF">EH165_00150</name>
</gene>
<dbReference type="Gene3D" id="3.10.450.50">
    <property type="match status" value="1"/>
</dbReference>
<accession>A0A3G8ZJ72</accession>
<evidence type="ECO:0000313" key="3">
    <source>
        <dbReference type="Proteomes" id="UP000268084"/>
    </source>
</evidence>
<dbReference type="Pfam" id="PF14534">
    <property type="entry name" value="DUF4440"/>
    <property type="match status" value="1"/>
</dbReference>
<organism evidence="2 3">
    <name type="scientific">Nakamurella antarctica</name>
    <dbReference type="NCBI Taxonomy" id="1902245"/>
    <lineage>
        <taxon>Bacteria</taxon>
        <taxon>Bacillati</taxon>
        <taxon>Actinomycetota</taxon>
        <taxon>Actinomycetes</taxon>
        <taxon>Nakamurellales</taxon>
        <taxon>Nakamurellaceae</taxon>
        <taxon>Nakamurella</taxon>
    </lineage>
</organism>
<dbReference type="EMBL" id="CP034170">
    <property type="protein sequence ID" value="AZI56817.1"/>
    <property type="molecule type" value="Genomic_DNA"/>
</dbReference>
<dbReference type="Proteomes" id="UP000268084">
    <property type="component" value="Chromosome"/>
</dbReference>
<keyword evidence="3" id="KW-1185">Reference proteome</keyword>
<reference evidence="2 3" key="2">
    <citation type="submission" date="2018-12" db="EMBL/GenBank/DDBJ databases">
        <title>Nakamurella antarcticus sp. nov., isolated from Antarctica South Shetland Islands soil.</title>
        <authorList>
            <person name="Peng F."/>
        </authorList>
    </citation>
    <scope>NUCLEOTIDE SEQUENCE [LARGE SCALE GENOMIC DNA]</scope>
    <source>
        <strain evidence="2 3">S14-144</strain>
    </source>
</reference>
<name>A0A3G8ZJ72_9ACTN</name>
<dbReference type="SUPFAM" id="SSF54427">
    <property type="entry name" value="NTF2-like"/>
    <property type="match status" value="1"/>
</dbReference>
<protein>
    <submittedName>
        <fullName evidence="2">Nuclear transport factor 2 family protein</fullName>
    </submittedName>
</protein>
<dbReference type="InterPro" id="IPR027843">
    <property type="entry name" value="DUF4440"/>
</dbReference>
<feature type="domain" description="DUF4440" evidence="1">
    <location>
        <begin position="19"/>
        <end position="105"/>
    </location>
</feature>
<dbReference type="InterPro" id="IPR032710">
    <property type="entry name" value="NTF2-like_dom_sf"/>
</dbReference>
<dbReference type="AlphaFoldDB" id="A0A3G8ZJ72"/>
<reference evidence="2 3" key="1">
    <citation type="submission" date="2018-11" db="EMBL/GenBank/DDBJ databases">
        <authorList>
            <person name="Da X."/>
        </authorList>
    </citation>
    <scope>NUCLEOTIDE SEQUENCE [LARGE SCALE GENOMIC DNA]</scope>
    <source>
        <strain evidence="2 3">S14-144</strain>
    </source>
</reference>
<proteinExistence type="predicted"/>
<evidence type="ECO:0000313" key="2">
    <source>
        <dbReference type="EMBL" id="AZI56817.1"/>
    </source>
</evidence>
<dbReference type="OrthoDB" id="7845843at2"/>
<sequence>MSQFGTDGRLVGVDHEKTITAAELELLTASTRANSARVSELLHPDFVEIGRSGHLWNRAEIVTSLAREVDHATPVLSDWAFLNLSKELIVVTYLAHTAAVESRHSSIWDIGGEQPRLRFHQGTIVPGSGSVG</sequence>